<dbReference type="AlphaFoldDB" id="A0A645IFK6"/>
<accession>A0A645IFK6</accession>
<organism evidence="1">
    <name type="scientific">bioreactor metagenome</name>
    <dbReference type="NCBI Taxonomy" id="1076179"/>
    <lineage>
        <taxon>unclassified sequences</taxon>
        <taxon>metagenomes</taxon>
        <taxon>ecological metagenomes</taxon>
    </lineage>
</organism>
<evidence type="ECO:0000313" key="1">
    <source>
        <dbReference type="EMBL" id="MPN50088.1"/>
    </source>
</evidence>
<comment type="caution">
    <text evidence="1">The sequence shown here is derived from an EMBL/GenBank/DDBJ whole genome shotgun (WGS) entry which is preliminary data.</text>
</comment>
<name>A0A645IFK6_9ZZZZ</name>
<protein>
    <submittedName>
        <fullName evidence="1">Uncharacterized protein</fullName>
    </submittedName>
</protein>
<reference evidence="1" key="1">
    <citation type="submission" date="2019-08" db="EMBL/GenBank/DDBJ databases">
        <authorList>
            <person name="Kucharzyk K."/>
            <person name="Murdoch R.W."/>
            <person name="Higgins S."/>
            <person name="Loffler F."/>
        </authorList>
    </citation>
    <scope>NUCLEOTIDE SEQUENCE</scope>
</reference>
<proteinExistence type="predicted"/>
<sequence>MSAAVPVNKGGTGATDAANALINLGAAAARELFGLVVAIDVATSIRQAEARAQETRLTSLEAQVAALT</sequence>
<gene>
    <name evidence="1" type="ORF">SDC9_197714</name>
</gene>
<dbReference type="EMBL" id="VSSQ01113931">
    <property type="protein sequence ID" value="MPN50088.1"/>
    <property type="molecule type" value="Genomic_DNA"/>
</dbReference>